<comment type="caution">
    <text evidence="2">The sequence shown here is derived from an EMBL/GenBank/DDBJ whole genome shotgun (WGS) entry which is preliminary data.</text>
</comment>
<dbReference type="GO" id="GO:0016787">
    <property type="term" value="F:hydrolase activity"/>
    <property type="evidence" value="ECO:0007669"/>
    <property type="project" value="UniProtKB-KW"/>
</dbReference>
<accession>A0A949TYD2</accession>
<dbReference type="CDD" id="cd00229">
    <property type="entry name" value="SGNH_hydrolase"/>
    <property type="match status" value="1"/>
</dbReference>
<protein>
    <submittedName>
        <fullName evidence="2">SGNH/GDSL hydrolase family protein</fullName>
    </submittedName>
</protein>
<dbReference type="Proteomes" id="UP000694308">
    <property type="component" value="Unassembled WGS sequence"/>
</dbReference>
<organism evidence="2 3">
    <name type="scientific">Clostridium thailandense</name>
    <dbReference type="NCBI Taxonomy" id="2794346"/>
    <lineage>
        <taxon>Bacteria</taxon>
        <taxon>Bacillati</taxon>
        <taxon>Bacillota</taxon>
        <taxon>Clostridia</taxon>
        <taxon>Eubacteriales</taxon>
        <taxon>Clostridiaceae</taxon>
        <taxon>Clostridium</taxon>
    </lineage>
</organism>
<dbReference type="AlphaFoldDB" id="A0A949TYD2"/>
<dbReference type="EMBL" id="JAEEGC010000038">
    <property type="protein sequence ID" value="MBV7273148.1"/>
    <property type="molecule type" value="Genomic_DNA"/>
</dbReference>
<evidence type="ECO:0000313" key="2">
    <source>
        <dbReference type="EMBL" id="MBV7273148.1"/>
    </source>
</evidence>
<proteinExistence type="predicted"/>
<keyword evidence="1" id="KW-1133">Transmembrane helix</keyword>
<evidence type="ECO:0000313" key="3">
    <source>
        <dbReference type="Proteomes" id="UP000694308"/>
    </source>
</evidence>
<feature type="transmembrane region" description="Helical" evidence="1">
    <location>
        <begin position="6"/>
        <end position="24"/>
    </location>
</feature>
<keyword evidence="1" id="KW-0472">Membrane</keyword>
<keyword evidence="2" id="KW-0378">Hydrolase</keyword>
<evidence type="ECO:0000256" key="1">
    <source>
        <dbReference type="SAM" id="Phobius"/>
    </source>
</evidence>
<reference evidence="2" key="1">
    <citation type="submission" date="2020-12" db="EMBL/GenBank/DDBJ databases">
        <title>Clostridium thailandense sp. nov., a novel acetogenic bacterium isolated from peat land soil in Thailand.</title>
        <authorList>
            <person name="Chaikitkaew S."/>
            <person name="Birkeland N.K."/>
        </authorList>
    </citation>
    <scope>NUCLEOTIDE SEQUENCE</scope>
    <source>
        <strain evidence="2">PL3</strain>
    </source>
</reference>
<dbReference type="RefSeq" id="WP_218320179.1">
    <property type="nucleotide sequence ID" value="NZ_JAEEGC010000038.1"/>
</dbReference>
<gene>
    <name evidence="2" type="ORF">I6U48_09525</name>
</gene>
<keyword evidence="3" id="KW-1185">Reference proteome</keyword>
<name>A0A949TYD2_9CLOT</name>
<keyword evidence="1" id="KW-0812">Transmembrane</keyword>
<sequence length="407" mass="44348">MRERLLKIIFAVAVFCVMLFIGLSKKSNLLKNTKAPVKTTQEQSPYKKYGHNIDEGLSKYKEALKNSGTQKVKIYCIGESNTRGEYSSDEVNKSWVGVMKTSLQNQYGDAGEGFISIYEGALPPGTKPRWAVGSGWKVYGAPNVINTNVGGFGGCYGSSSGNISSATLVFTGTDLDLLYSRTKDGGTATVAIDGKEVDTINCFGEESSFSHKTSYSGLSKTEHTLIITPNTKSNVYIEGAISSSNKTGVQVDKISISSKGAGYFNSPLQKSSWNTIPNPDLVILSFGLNEASNHIPVETYKTNMVELVTYWKGRGSDVCIVPNQKPAESWTKIWPDYVSAMYEISSAYNTGIIDIYEAFFKDYTLAQQQGLFGMARNDYSGGSGTNTGHPSDKGYKYIGDVIYANLQ</sequence>